<accession>A0A365U5M2</accession>
<feature type="signal peptide" evidence="6">
    <location>
        <begin position="1"/>
        <end position="19"/>
    </location>
</feature>
<organism evidence="7 8">
    <name type="scientific">Rhodosalinus halophilus</name>
    <dbReference type="NCBI Taxonomy" id="2259333"/>
    <lineage>
        <taxon>Bacteria</taxon>
        <taxon>Pseudomonadati</taxon>
        <taxon>Pseudomonadota</taxon>
        <taxon>Alphaproteobacteria</taxon>
        <taxon>Rhodobacterales</taxon>
        <taxon>Paracoccaceae</taxon>
        <taxon>Rhodosalinus</taxon>
    </lineage>
</organism>
<comment type="caution">
    <text evidence="7">The sequence shown here is derived from an EMBL/GenBank/DDBJ whole genome shotgun (WGS) entry which is preliminary data.</text>
</comment>
<keyword evidence="2 5" id="KW-0813">Transport</keyword>
<evidence type="ECO:0000256" key="6">
    <source>
        <dbReference type="SAM" id="SignalP"/>
    </source>
</evidence>
<evidence type="ECO:0000256" key="3">
    <source>
        <dbReference type="ARBA" id="ARBA00022729"/>
    </source>
</evidence>
<dbReference type="PIRSF" id="PIRSF019574">
    <property type="entry name" value="Periplasmic_polyamine_BP"/>
    <property type="match status" value="1"/>
</dbReference>
<gene>
    <name evidence="7" type="ORF">DRV85_15220</name>
</gene>
<dbReference type="InterPro" id="IPR001188">
    <property type="entry name" value="Sperm_putr-bd"/>
</dbReference>
<evidence type="ECO:0000256" key="5">
    <source>
        <dbReference type="PIRNR" id="PIRNR019574"/>
    </source>
</evidence>
<sequence length="339" mass="38003">MKRLLMTTAALTLSGPALAQELQLYNWGNYTSPEMIEKFEEETGIDVTITDYDSNDTALAKIKAGGHGFDMVVPSATYVPIFIEEGLLMEARPDQMENFEHVAERWRDPEFDPGRRYTVPWQWGTVGMVVDTSVYEGDINTAALFLEPPEELQGKINVIPEMMDVMSIAIYYEGGEQCTQDREVLQKVRDRLLAAKPHWLSIDYGTIEKYAEGDLSAGLYWNGAALRVRLQNPDYAFGYPQTGYPVWSDNLAILADAENVEEAKTFMNFVMEPENAAMLSNFARYANGIAGSEEYMDEVMATAPEVNVPEELAGAGVDSKICPPEAQQIYRAIWTEVLK</sequence>
<dbReference type="SUPFAM" id="SSF53850">
    <property type="entry name" value="Periplasmic binding protein-like II"/>
    <property type="match status" value="1"/>
</dbReference>
<dbReference type="GO" id="GO:0019808">
    <property type="term" value="F:polyamine binding"/>
    <property type="evidence" value="ECO:0007669"/>
    <property type="project" value="InterPro"/>
</dbReference>
<dbReference type="RefSeq" id="WP_113290335.1">
    <property type="nucleotide sequence ID" value="NZ_QNTQ01000015.1"/>
</dbReference>
<comment type="subcellular location">
    <subcellularLocation>
        <location evidence="1 5">Periplasm</location>
    </subcellularLocation>
</comment>
<protein>
    <recommendedName>
        <fullName evidence="5">Putrescine-binding periplasmic protein</fullName>
    </recommendedName>
</protein>
<keyword evidence="3 6" id="KW-0732">Signal</keyword>
<evidence type="ECO:0000256" key="4">
    <source>
        <dbReference type="ARBA" id="ARBA00022764"/>
    </source>
</evidence>
<keyword evidence="4 5" id="KW-0574">Periplasm</keyword>
<dbReference type="OrthoDB" id="9769319at2"/>
<reference evidence="7 8" key="1">
    <citation type="submission" date="2018-07" db="EMBL/GenBank/DDBJ databases">
        <title>Rhodosalinus sp. strain E84T genomic sequence and assembly.</title>
        <authorList>
            <person name="Liu Z.-W."/>
            <person name="Lu D.-C."/>
        </authorList>
    </citation>
    <scope>NUCLEOTIDE SEQUENCE [LARGE SCALE GENOMIC DNA]</scope>
    <source>
        <strain evidence="7 8">E84</strain>
    </source>
</reference>
<dbReference type="PANTHER" id="PTHR30222">
    <property type="entry name" value="SPERMIDINE/PUTRESCINE-BINDING PERIPLASMIC PROTEIN"/>
    <property type="match status" value="1"/>
</dbReference>
<comment type="similarity">
    <text evidence="5">Belongs to the bacterial solute-binding protein PotD/PotF family.</text>
</comment>
<dbReference type="GO" id="GO:0042597">
    <property type="term" value="C:periplasmic space"/>
    <property type="evidence" value="ECO:0007669"/>
    <property type="project" value="UniProtKB-SubCell"/>
</dbReference>
<keyword evidence="8" id="KW-1185">Reference proteome</keyword>
<evidence type="ECO:0000313" key="8">
    <source>
        <dbReference type="Proteomes" id="UP000253370"/>
    </source>
</evidence>
<comment type="function">
    <text evidence="5">Required for the activity of the bacterial periplasmic transport system of putrescine.</text>
</comment>
<dbReference type="Proteomes" id="UP000253370">
    <property type="component" value="Unassembled WGS sequence"/>
</dbReference>
<dbReference type="CDD" id="cd13664">
    <property type="entry name" value="PBP2_PotD_PotF_like_3"/>
    <property type="match status" value="1"/>
</dbReference>
<dbReference type="Gene3D" id="3.40.190.10">
    <property type="entry name" value="Periplasmic binding protein-like II"/>
    <property type="match status" value="2"/>
</dbReference>
<dbReference type="Pfam" id="PF13416">
    <property type="entry name" value="SBP_bac_8"/>
    <property type="match status" value="1"/>
</dbReference>
<name>A0A365U5M2_9RHOB</name>
<dbReference type="EMBL" id="QNTQ01000015">
    <property type="protein sequence ID" value="RBI83692.1"/>
    <property type="molecule type" value="Genomic_DNA"/>
</dbReference>
<evidence type="ECO:0000256" key="2">
    <source>
        <dbReference type="ARBA" id="ARBA00022448"/>
    </source>
</evidence>
<evidence type="ECO:0000313" key="7">
    <source>
        <dbReference type="EMBL" id="RBI83692.1"/>
    </source>
</evidence>
<dbReference type="AlphaFoldDB" id="A0A365U5M2"/>
<proteinExistence type="inferred from homology"/>
<feature type="chain" id="PRO_5016586523" description="Putrescine-binding periplasmic protein" evidence="6">
    <location>
        <begin position="20"/>
        <end position="339"/>
    </location>
</feature>
<dbReference type="InterPro" id="IPR006059">
    <property type="entry name" value="SBP"/>
</dbReference>
<evidence type="ECO:0000256" key="1">
    <source>
        <dbReference type="ARBA" id="ARBA00004418"/>
    </source>
</evidence>
<dbReference type="PRINTS" id="PR00909">
    <property type="entry name" value="SPERMDNBNDNG"/>
</dbReference>
<dbReference type="PANTHER" id="PTHR30222:SF12">
    <property type="entry name" value="NORSPERMIDINE SENSOR"/>
    <property type="match status" value="1"/>
</dbReference>
<dbReference type="GO" id="GO:0015846">
    <property type="term" value="P:polyamine transport"/>
    <property type="evidence" value="ECO:0007669"/>
    <property type="project" value="InterPro"/>
</dbReference>